<protein>
    <recommendedName>
        <fullName evidence="2">Myb/SANT-like DNA-binding domain-containing protein</fullName>
    </recommendedName>
</protein>
<comment type="caution">
    <text evidence="3">The sequence shown here is derived from an EMBL/GenBank/DDBJ whole genome shotgun (WGS) entry which is preliminary data.</text>
</comment>
<dbReference type="Proteomes" id="UP001283361">
    <property type="component" value="Unassembled WGS sequence"/>
</dbReference>
<dbReference type="Pfam" id="PF13873">
    <property type="entry name" value="Myb_DNA-bind_5"/>
    <property type="match status" value="1"/>
</dbReference>
<proteinExistence type="predicted"/>
<gene>
    <name evidence="3" type="ORF">RRG08_039041</name>
</gene>
<dbReference type="InterPro" id="IPR028002">
    <property type="entry name" value="Myb_DNA-bind_5"/>
</dbReference>
<evidence type="ECO:0000313" key="4">
    <source>
        <dbReference type="Proteomes" id="UP001283361"/>
    </source>
</evidence>
<feature type="compositionally biased region" description="Polar residues" evidence="1">
    <location>
        <begin position="171"/>
        <end position="180"/>
    </location>
</feature>
<evidence type="ECO:0000256" key="1">
    <source>
        <dbReference type="SAM" id="MobiDB-lite"/>
    </source>
</evidence>
<feature type="region of interest" description="Disordered" evidence="1">
    <location>
        <begin position="164"/>
        <end position="213"/>
    </location>
</feature>
<evidence type="ECO:0000313" key="3">
    <source>
        <dbReference type="EMBL" id="KAK3691183.1"/>
    </source>
</evidence>
<evidence type="ECO:0000259" key="2">
    <source>
        <dbReference type="Pfam" id="PF13873"/>
    </source>
</evidence>
<dbReference type="EMBL" id="JAWDGP010008103">
    <property type="protein sequence ID" value="KAK3691183.1"/>
    <property type="molecule type" value="Genomic_DNA"/>
</dbReference>
<name>A0AAE1CEX5_9GAST</name>
<dbReference type="AlphaFoldDB" id="A0AAE1CEX5"/>
<keyword evidence="4" id="KW-1185">Reference proteome</keyword>
<reference evidence="3" key="1">
    <citation type="journal article" date="2023" name="G3 (Bethesda)">
        <title>A reference genome for the long-term kleptoplast-retaining sea slug Elysia crispata morphotype clarki.</title>
        <authorList>
            <person name="Eastman K.E."/>
            <person name="Pendleton A.L."/>
            <person name="Shaikh M.A."/>
            <person name="Suttiyut T."/>
            <person name="Ogas R."/>
            <person name="Tomko P."/>
            <person name="Gavelis G."/>
            <person name="Widhalm J.R."/>
            <person name="Wisecaver J.H."/>
        </authorList>
    </citation>
    <scope>NUCLEOTIDE SEQUENCE</scope>
    <source>
        <strain evidence="3">ECLA1</strain>
    </source>
</reference>
<organism evidence="3 4">
    <name type="scientific">Elysia crispata</name>
    <name type="common">lettuce slug</name>
    <dbReference type="NCBI Taxonomy" id="231223"/>
    <lineage>
        <taxon>Eukaryota</taxon>
        <taxon>Metazoa</taxon>
        <taxon>Spiralia</taxon>
        <taxon>Lophotrochozoa</taxon>
        <taxon>Mollusca</taxon>
        <taxon>Gastropoda</taxon>
        <taxon>Heterobranchia</taxon>
        <taxon>Euthyneura</taxon>
        <taxon>Panpulmonata</taxon>
        <taxon>Sacoglossa</taxon>
        <taxon>Placobranchoidea</taxon>
        <taxon>Plakobranchidae</taxon>
        <taxon>Elysia</taxon>
    </lineage>
</organism>
<sequence length="254" mass="28877">MICLEKNGLGNRDIYPGSDETSPQTKITFGEHEDLEFISETSTLESTMPKTHPRLKTARFTTEEILKLLEEVDLFKHILLDRSKAKTAVENKKLCWSQIAETVSKLDAFSPSRTGDQCAVKFRDLKSECLIFKRNMSMADDGQRKIQPQYFNNIMDIIGANTTDIDETQDAESTNDNGSWTEEDGPGPSNGPTPDTDLPDHKSGNKKRHADYDEEEAHLRKNYIIKKTKLMDVLIEYYGLALKKLKKSEEVNLK</sequence>
<feature type="domain" description="Myb/SANT-like DNA-binding" evidence="2">
    <location>
        <begin position="57"/>
        <end position="128"/>
    </location>
</feature>
<accession>A0AAE1CEX5</accession>